<dbReference type="EMBL" id="JAAAPK010000010">
    <property type="protein sequence ID" value="NBC44424.1"/>
    <property type="molecule type" value="Genomic_DNA"/>
</dbReference>
<dbReference type="AlphaFoldDB" id="A0A7X4YFJ6"/>
<evidence type="ECO:0000313" key="2">
    <source>
        <dbReference type="EMBL" id="NBC44424.1"/>
    </source>
</evidence>
<comment type="caution">
    <text evidence="2">The sequence shown here is derived from an EMBL/GenBank/DDBJ whole genome shotgun (WGS) entry which is preliminary data.</text>
</comment>
<accession>A0A7X4YFJ6</accession>
<organism evidence="2 3">
    <name type="scientific">Corallococcus exiguus</name>
    <dbReference type="NCBI Taxonomy" id="83462"/>
    <lineage>
        <taxon>Bacteria</taxon>
        <taxon>Pseudomonadati</taxon>
        <taxon>Myxococcota</taxon>
        <taxon>Myxococcia</taxon>
        <taxon>Myxococcales</taxon>
        <taxon>Cystobacterineae</taxon>
        <taxon>Myxococcaceae</taxon>
        <taxon>Corallococcus</taxon>
    </lineage>
</organism>
<gene>
    <name evidence="2" type="ORF">GTZ93_31930</name>
</gene>
<evidence type="ECO:0008006" key="4">
    <source>
        <dbReference type="Google" id="ProtNLM"/>
    </source>
</evidence>
<feature type="compositionally biased region" description="Polar residues" evidence="1">
    <location>
        <begin position="38"/>
        <end position="48"/>
    </location>
</feature>
<sequence>MTCTNCGAPLQPFSFGRCDCSKQPSTNSKKRSRAVFEATNQPSDSNDSAILKKRKRQQSALSVLFIPFDAGGTSRTQKGLSDSGTRGEIFLSEKDSFRRMPFDNAFLEKRNLDLMPPMTPKDLVSMSTNSNVTLAFRPEGANPLLSKTVENKVRWDINYDVIACAAVDKLGSEHDRDWEKLLFTHVAVGSRQSRVKCGCTQHLMPPSLVPKVFPELIFLSEELNYNKFPDELNIHDVKYLRMDESALPYNDQGGVKDWKQQIAGYVRSAHRDAEEKQARFTAERAVTNNNENVLLVTKDLAGIKLVACGVHFSSKYVSACKNNDVKARAVLEEKIAWSKLSGADLLIGDFNFDCSFNPQFMPEYVSGPQYLSVGKRIEQVVSTRASNTSQEAPQRFMNAVVTNDSTQIEPTRFSGIARPVIGDQSLESGYYSDHPWIFVTVSKTRDNLLPEDFLKIPTLPMLTWK</sequence>
<dbReference type="RefSeq" id="WP_139921116.1">
    <property type="nucleotide sequence ID" value="NZ_CBCSLE010000001.1"/>
</dbReference>
<name>A0A7X4YFJ6_9BACT</name>
<protein>
    <recommendedName>
        <fullName evidence="4">Endonuclease/exonuclease/phosphatase domain-containing protein</fullName>
    </recommendedName>
</protein>
<reference evidence="2 3" key="1">
    <citation type="submission" date="2020-01" db="EMBL/GenBank/DDBJ databases">
        <title>The draft genome sequence of Corallococcus exiguus DSM 14696.</title>
        <authorList>
            <person name="Zhang X."/>
            <person name="Zhu H."/>
        </authorList>
    </citation>
    <scope>NUCLEOTIDE SEQUENCE [LARGE SCALE GENOMIC DNA]</scope>
    <source>
        <strain evidence="2 3">DSM 14696</strain>
    </source>
</reference>
<dbReference type="Proteomes" id="UP000537825">
    <property type="component" value="Unassembled WGS sequence"/>
</dbReference>
<evidence type="ECO:0000256" key="1">
    <source>
        <dbReference type="SAM" id="MobiDB-lite"/>
    </source>
</evidence>
<feature type="region of interest" description="Disordered" evidence="1">
    <location>
        <begin position="24"/>
        <end position="51"/>
    </location>
</feature>
<proteinExistence type="predicted"/>
<evidence type="ECO:0000313" key="3">
    <source>
        <dbReference type="Proteomes" id="UP000537825"/>
    </source>
</evidence>
<keyword evidence="3" id="KW-1185">Reference proteome</keyword>